<dbReference type="InterPro" id="IPR007842">
    <property type="entry name" value="HEPN_dom"/>
</dbReference>
<organism evidence="6">
    <name type="scientific">freshwater metagenome</name>
    <dbReference type="NCBI Taxonomy" id="449393"/>
    <lineage>
        <taxon>unclassified sequences</taxon>
        <taxon>metagenomes</taxon>
        <taxon>ecological metagenomes</taxon>
    </lineage>
</organism>
<dbReference type="EMBL" id="CAFAAV010000169">
    <property type="protein sequence ID" value="CAB4829762.1"/>
    <property type="molecule type" value="Genomic_DNA"/>
</dbReference>
<dbReference type="EMBL" id="CAFBMT010000014">
    <property type="protein sequence ID" value="CAB4942773.1"/>
    <property type="molecule type" value="Genomic_DNA"/>
</dbReference>
<feature type="domain" description="HEPN" evidence="1">
    <location>
        <begin position="18"/>
        <end position="130"/>
    </location>
</feature>
<evidence type="ECO:0000313" key="7">
    <source>
        <dbReference type="EMBL" id="CAB5004110.1"/>
    </source>
</evidence>
<dbReference type="EMBL" id="CAFBOL010000081">
    <property type="protein sequence ID" value="CAB5004110.1"/>
    <property type="molecule type" value="Genomic_DNA"/>
</dbReference>
<dbReference type="Pfam" id="PF05168">
    <property type="entry name" value="HEPN"/>
    <property type="match status" value="1"/>
</dbReference>
<dbReference type="EMBL" id="CAEZYF010000013">
    <property type="protein sequence ID" value="CAB4730391.1"/>
    <property type="molecule type" value="Genomic_DNA"/>
</dbReference>
<gene>
    <name evidence="3" type="ORF">UFOPK2656_02066</name>
    <name evidence="4" type="ORF">UFOPK3099_01965</name>
    <name evidence="5" type="ORF">UFOPK3267_00738</name>
    <name evidence="6" type="ORF">UFOPK3651_02309</name>
    <name evidence="7" type="ORF">UFOPK3931_02377</name>
    <name evidence="2" type="ORF">UFOPK4189_02182</name>
</gene>
<evidence type="ECO:0000313" key="3">
    <source>
        <dbReference type="EMBL" id="CAB4730391.1"/>
    </source>
</evidence>
<sequence>MPKPTRTRPVTGAQVRAYAGKAQEYAEAARSELGAHRYIAATSLAIHAAINAADAVCGARLGRRAAGEDHDQVLTFLRQAGADGAKVEKELNRLLPLKTKAQYEPDDIAASVAEKSVERAERCVEIARSVAGSVK</sequence>
<accession>A0A6J7JI54</accession>
<dbReference type="Gene3D" id="1.20.120.330">
    <property type="entry name" value="Nucleotidyltransferases domain 2"/>
    <property type="match status" value="1"/>
</dbReference>
<evidence type="ECO:0000313" key="4">
    <source>
        <dbReference type="EMBL" id="CAB4829762.1"/>
    </source>
</evidence>
<name>A0A6J7JI54_9ZZZZ</name>
<protein>
    <submittedName>
        <fullName evidence="6">Unannotated protein</fullName>
    </submittedName>
</protein>
<proteinExistence type="predicted"/>
<evidence type="ECO:0000259" key="1">
    <source>
        <dbReference type="Pfam" id="PF05168"/>
    </source>
</evidence>
<reference evidence="6" key="1">
    <citation type="submission" date="2020-05" db="EMBL/GenBank/DDBJ databases">
        <authorList>
            <person name="Chiriac C."/>
            <person name="Salcher M."/>
            <person name="Ghai R."/>
            <person name="Kavagutti S V."/>
        </authorList>
    </citation>
    <scope>NUCLEOTIDE SEQUENCE</scope>
</reference>
<evidence type="ECO:0000313" key="5">
    <source>
        <dbReference type="EMBL" id="CAB4848597.1"/>
    </source>
</evidence>
<evidence type="ECO:0000313" key="6">
    <source>
        <dbReference type="EMBL" id="CAB4942773.1"/>
    </source>
</evidence>
<dbReference type="EMBL" id="CAESGF010000013">
    <property type="protein sequence ID" value="CAB4364421.1"/>
    <property type="molecule type" value="Genomic_DNA"/>
</dbReference>
<dbReference type="EMBL" id="CAFBIY010000028">
    <property type="protein sequence ID" value="CAB4848597.1"/>
    <property type="molecule type" value="Genomic_DNA"/>
</dbReference>
<dbReference type="AlphaFoldDB" id="A0A6J7JI54"/>
<evidence type="ECO:0000313" key="2">
    <source>
        <dbReference type="EMBL" id="CAB4364421.1"/>
    </source>
</evidence>